<accession>A0ABP8LC50</accession>
<organism evidence="6 7">
    <name type="scientific">Acidovorax lacteus</name>
    <dbReference type="NCBI Taxonomy" id="1924988"/>
    <lineage>
        <taxon>Bacteria</taxon>
        <taxon>Pseudomonadati</taxon>
        <taxon>Pseudomonadota</taxon>
        <taxon>Betaproteobacteria</taxon>
        <taxon>Burkholderiales</taxon>
        <taxon>Comamonadaceae</taxon>
        <taxon>Acidovorax</taxon>
    </lineage>
</organism>
<dbReference type="PANTHER" id="PTHR12302:SF3">
    <property type="entry name" value="SERINE_THREONINE-PROTEIN KINASE 31"/>
    <property type="match status" value="1"/>
</dbReference>
<dbReference type="RefSeq" id="WP_345064504.1">
    <property type="nucleotide sequence ID" value="NZ_BAABEX010000015.1"/>
</dbReference>
<dbReference type="Gene3D" id="2.40.50.90">
    <property type="match status" value="1"/>
</dbReference>
<name>A0ABP8LC50_9BURK</name>
<protein>
    <submittedName>
        <fullName evidence="6">Thermonuclease family protein</fullName>
    </submittedName>
</protein>
<reference evidence="7" key="1">
    <citation type="journal article" date="2019" name="Int. J. Syst. Evol. Microbiol.">
        <title>The Global Catalogue of Microorganisms (GCM) 10K type strain sequencing project: providing services to taxonomists for standard genome sequencing and annotation.</title>
        <authorList>
            <consortium name="The Broad Institute Genomics Platform"/>
            <consortium name="The Broad Institute Genome Sequencing Center for Infectious Disease"/>
            <person name="Wu L."/>
            <person name="Ma J."/>
        </authorList>
    </citation>
    <scope>NUCLEOTIDE SEQUENCE [LARGE SCALE GENOMIC DNA]</scope>
    <source>
        <strain evidence="7">JCM 31890</strain>
    </source>
</reference>
<dbReference type="EMBL" id="BAABEX010000015">
    <property type="protein sequence ID" value="GAA4425737.1"/>
    <property type="molecule type" value="Genomic_DNA"/>
</dbReference>
<evidence type="ECO:0000259" key="5">
    <source>
        <dbReference type="PROSITE" id="PS50830"/>
    </source>
</evidence>
<comment type="caution">
    <text evidence="6">The sequence shown here is derived from an EMBL/GenBank/DDBJ whole genome shotgun (WGS) entry which is preliminary data.</text>
</comment>
<dbReference type="InterPro" id="IPR035437">
    <property type="entry name" value="SNase_OB-fold_sf"/>
</dbReference>
<keyword evidence="7" id="KW-1185">Reference proteome</keyword>
<dbReference type="PROSITE" id="PS01123">
    <property type="entry name" value="TNASE_1"/>
    <property type="match status" value="1"/>
</dbReference>
<keyword evidence="4" id="KW-0732">Signal</keyword>
<sequence>MKKQIALLMLAAGLVTGAQAETLRGVVIGVTDGDTVKVLTEDMQTVTVRVAGIDAPEKDQPFGSRSKWSLSACAYGRAAEIEGGKRDRYGRTVGKVIVSGADCGLRQIEAGMAWHYKAYQREQSVGDRQMYSIAEGDAREAGRGLWGQHAEAPWEWRKGRSQK</sequence>
<evidence type="ECO:0000313" key="7">
    <source>
        <dbReference type="Proteomes" id="UP001501788"/>
    </source>
</evidence>
<dbReference type="PROSITE" id="PS50830">
    <property type="entry name" value="TNASE_3"/>
    <property type="match status" value="1"/>
</dbReference>
<dbReference type="InterPro" id="IPR002071">
    <property type="entry name" value="Thermonucl_AS"/>
</dbReference>
<evidence type="ECO:0000256" key="4">
    <source>
        <dbReference type="SAM" id="SignalP"/>
    </source>
</evidence>
<keyword evidence="3" id="KW-0378">Hydrolase</keyword>
<evidence type="ECO:0000313" key="6">
    <source>
        <dbReference type="EMBL" id="GAA4425737.1"/>
    </source>
</evidence>
<dbReference type="SMART" id="SM00318">
    <property type="entry name" value="SNc"/>
    <property type="match status" value="1"/>
</dbReference>
<dbReference type="InterPro" id="IPR016071">
    <property type="entry name" value="Staphylococal_nuclease_OB-fold"/>
</dbReference>
<keyword evidence="1" id="KW-0540">Nuclease</keyword>
<feature type="domain" description="TNase-like" evidence="5">
    <location>
        <begin position="21"/>
        <end position="148"/>
    </location>
</feature>
<evidence type="ECO:0000256" key="1">
    <source>
        <dbReference type="ARBA" id="ARBA00022722"/>
    </source>
</evidence>
<dbReference type="Pfam" id="PF00565">
    <property type="entry name" value="SNase"/>
    <property type="match status" value="1"/>
</dbReference>
<dbReference type="PANTHER" id="PTHR12302">
    <property type="entry name" value="EBNA2 BINDING PROTEIN P100"/>
    <property type="match status" value="1"/>
</dbReference>
<feature type="chain" id="PRO_5045510183" evidence="4">
    <location>
        <begin position="21"/>
        <end position="163"/>
    </location>
</feature>
<evidence type="ECO:0000256" key="3">
    <source>
        <dbReference type="ARBA" id="ARBA00022801"/>
    </source>
</evidence>
<evidence type="ECO:0000256" key="2">
    <source>
        <dbReference type="ARBA" id="ARBA00022759"/>
    </source>
</evidence>
<gene>
    <name evidence="6" type="ORF">GCM10023090_21050</name>
</gene>
<feature type="signal peptide" evidence="4">
    <location>
        <begin position="1"/>
        <end position="20"/>
    </location>
</feature>
<dbReference type="Proteomes" id="UP001501788">
    <property type="component" value="Unassembled WGS sequence"/>
</dbReference>
<dbReference type="SUPFAM" id="SSF50199">
    <property type="entry name" value="Staphylococcal nuclease"/>
    <property type="match status" value="1"/>
</dbReference>
<proteinExistence type="predicted"/>
<keyword evidence="2" id="KW-0255">Endonuclease</keyword>